<sequence length="93" mass="9892">MQVTATHLGGFTLGYRLSKLIGFDAKVNRTVSIEVGMQSSVMALTLAAKHFSDFSTQLPCALSAVVMNLLGAGLAGFYRFNYKQKKASAASNA</sequence>
<dbReference type="EMBL" id="LGRX02035829">
    <property type="protein sequence ID" value="KAK3232980.1"/>
    <property type="molecule type" value="Genomic_DNA"/>
</dbReference>
<evidence type="ECO:0000256" key="1">
    <source>
        <dbReference type="SAM" id="Phobius"/>
    </source>
</evidence>
<feature type="transmembrane region" description="Helical" evidence="1">
    <location>
        <begin position="56"/>
        <end position="78"/>
    </location>
</feature>
<dbReference type="PANTHER" id="PTHR10361">
    <property type="entry name" value="SODIUM-BILE ACID COTRANSPORTER"/>
    <property type="match status" value="1"/>
</dbReference>
<gene>
    <name evidence="2" type="ORF">CYMTET_56697</name>
</gene>
<dbReference type="PANTHER" id="PTHR10361:SF28">
    <property type="entry name" value="P3 PROTEIN-RELATED"/>
    <property type="match status" value="1"/>
</dbReference>
<keyword evidence="3" id="KW-1185">Reference proteome</keyword>
<evidence type="ECO:0000313" key="2">
    <source>
        <dbReference type="EMBL" id="KAK3232980.1"/>
    </source>
</evidence>
<dbReference type="InterPro" id="IPR038770">
    <property type="entry name" value="Na+/solute_symporter_sf"/>
</dbReference>
<keyword evidence="1" id="KW-0472">Membrane</keyword>
<dbReference type="Proteomes" id="UP001190700">
    <property type="component" value="Unassembled WGS sequence"/>
</dbReference>
<keyword evidence="1" id="KW-0812">Transmembrane</keyword>
<comment type="caution">
    <text evidence="2">The sequence shown here is derived from an EMBL/GenBank/DDBJ whole genome shotgun (WGS) entry which is preliminary data.</text>
</comment>
<accession>A0AAE0BBK6</accession>
<name>A0AAE0BBK6_9CHLO</name>
<dbReference type="Gene3D" id="1.20.1530.20">
    <property type="match status" value="1"/>
</dbReference>
<reference evidence="2 3" key="1">
    <citation type="journal article" date="2015" name="Genome Biol. Evol.">
        <title>Comparative Genomics of a Bacterivorous Green Alga Reveals Evolutionary Causalities and Consequences of Phago-Mixotrophic Mode of Nutrition.</title>
        <authorList>
            <person name="Burns J.A."/>
            <person name="Paasch A."/>
            <person name="Narechania A."/>
            <person name="Kim E."/>
        </authorList>
    </citation>
    <scope>NUCLEOTIDE SEQUENCE [LARGE SCALE GENOMIC DNA]</scope>
    <source>
        <strain evidence="2 3">PLY_AMNH</strain>
    </source>
</reference>
<protein>
    <recommendedName>
        <fullName evidence="4">Bile acid transporter</fullName>
    </recommendedName>
</protein>
<organism evidence="2 3">
    <name type="scientific">Cymbomonas tetramitiformis</name>
    <dbReference type="NCBI Taxonomy" id="36881"/>
    <lineage>
        <taxon>Eukaryota</taxon>
        <taxon>Viridiplantae</taxon>
        <taxon>Chlorophyta</taxon>
        <taxon>Pyramimonadophyceae</taxon>
        <taxon>Pyramimonadales</taxon>
        <taxon>Pyramimonadaceae</taxon>
        <taxon>Cymbomonas</taxon>
    </lineage>
</organism>
<evidence type="ECO:0000313" key="3">
    <source>
        <dbReference type="Proteomes" id="UP001190700"/>
    </source>
</evidence>
<proteinExistence type="predicted"/>
<dbReference type="AlphaFoldDB" id="A0AAE0BBK6"/>
<keyword evidence="1" id="KW-1133">Transmembrane helix</keyword>
<evidence type="ECO:0008006" key="4">
    <source>
        <dbReference type="Google" id="ProtNLM"/>
    </source>
</evidence>
<dbReference type="InterPro" id="IPR004710">
    <property type="entry name" value="Bilac:Na_transpt"/>
</dbReference>